<evidence type="ECO:0000313" key="3">
    <source>
        <dbReference type="Proteomes" id="UP001497512"/>
    </source>
</evidence>
<sequence length="135" mass="15006">MIHVSGSFAVGIHFVSIGVYLFFFLCQARSVEENGRRTIHRKRLHNASSKGHTHGDHLNHVGKGVVVEGVPSGLSLDVQNRCVWMVSEQFCMEPGVQMGSFCISKQDLYIQQLSRDVGRNGYSSFAYGRALCPFS</sequence>
<organism evidence="2 3">
    <name type="scientific">Sphagnum troendelagicum</name>
    <dbReference type="NCBI Taxonomy" id="128251"/>
    <lineage>
        <taxon>Eukaryota</taxon>
        <taxon>Viridiplantae</taxon>
        <taxon>Streptophyta</taxon>
        <taxon>Embryophyta</taxon>
        <taxon>Bryophyta</taxon>
        <taxon>Sphagnophytina</taxon>
        <taxon>Sphagnopsida</taxon>
        <taxon>Sphagnales</taxon>
        <taxon>Sphagnaceae</taxon>
        <taxon>Sphagnum</taxon>
    </lineage>
</organism>
<feature type="transmembrane region" description="Helical" evidence="1">
    <location>
        <begin position="6"/>
        <end position="26"/>
    </location>
</feature>
<keyword evidence="1" id="KW-1133">Transmembrane helix</keyword>
<keyword evidence="3" id="KW-1185">Reference proteome</keyword>
<gene>
    <name evidence="2" type="ORF">CSSPTR1EN2_LOCUS16247</name>
</gene>
<keyword evidence="1" id="KW-0812">Transmembrane</keyword>
<accession>A0ABP0UMH4</accession>
<proteinExistence type="predicted"/>
<dbReference type="EMBL" id="OZ019896">
    <property type="protein sequence ID" value="CAK9222628.1"/>
    <property type="molecule type" value="Genomic_DNA"/>
</dbReference>
<protein>
    <recommendedName>
        <fullName evidence="4">Secreted protein</fullName>
    </recommendedName>
</protein>
<name>A0ABP0UMH4_9BRYO</name>
<evidence type="ECO:0000256" key="1">
    <source>
        <dbReference type="SAM" id="Phobius"/>
    </source>
</evidence>
<evidence type="ECO:0000313" key="2">
    <source>
        <dbReference type="EMBL" id="CAK9222628.1"/>
    </source>
</evidence>
<evidence type="ECO:0008006" key="4">
    <source>
        <dbReference type="Google" id="ProtNLM"/>
    </source>
</evidence>
<reference evidence="2" key="1">
    <citation type="submission" date="2024-02" db="EMBL/GenBank/DDBJ databases">
        <authorList>
            <consortium name="ELIXIR-Norway"/>
            <consortium name="Elixir Norway"/>
        </authorList>
    </citation>
    <scope>NUCLEOTIDE SEQUENCE</scope>
</reference>
<dbReference type="Proteomes" id="UP001497512">
    <property type="component" value="Chromosome 4"/>
</dbReference>
<keyword evidence="1" id="KW-0472">Membrane</keyword>